<reference evidence="3" key="2">
    <citation type="submission" date="2022-06" db="UniProtKB">
        <authorList>
            <consortium name="EnsemblMetazoa"/>
        </authorList>
    </citation>
    <scope>IDENTIFICATION</scope>
    <source>
        <strain evidence="3">DF5081</strain>
    </source>
</reference>
<feature type="domain" description="F-box" evidence="2">
    <location>
        <begin position="50"/>
        <end position="84"/>
    </location>
</feature>
<dbReference type="EnsemblMetazoa" id="CJA02637.1">
    <property type="protein sequence ID" value="CJA02637.1"/>
    <property type="gene ID" value="WBGene00121841"/>
</dbReference>
<keyword evidence="4" id="KW-1185">Reference proteome</keyword>
<feature type="transmembrane region" description="Helical" evidence="1">
    <location>
        <begin position="367"/>
        <end position="389"/>
    </location>
</feature>
<feature type="transmembrane region" description="Helical" evidence="1">
    <location>
        <begin position="334"/>
        <end position="355"/>
    </location>
</feature>
<keyword evidence="1" id="KW-0812">Transmembrane</keyword>
<name>A0A8R1DH55_CAEJA</name>
<evidence type="ECO:0000313" key="3">
    <source>
        <dbReference type="EnsemblMetazoa" id="CJA02637.1"/>
    </source>
</evidence>
<keyword evidence="1" id="KW-0472">Membrane</keyword>
<sequence>MHNFFRRLSFRSKSPQAESSAKKRSTCLKKNSSGLLRFIRSDHQKEEEPLFDMPINIMLMIIDQLPFYEQLRLSRLCRDVKEHLRRKFAGVRKLELRKRDIDEACTDKKFQRHFKAYVAVKIEGDTVSIVIDEAWVVGDLYVFLGILEVFREGVETVEMDAPIAELIVISMSHISLERWYAFQCILKAFNDMYQDLHLDSPFIPDRDCFWPKCSDISIHATKAQAAHLGRILDYGVKSGYVFDRRTMDHLKLEFEDLEGFSDKAINKQIYYFRMVDRVLGWLKRRSENSQVTYSRFGLPGDEVDERPPPTHIYVAHFDDDSPEYRTFFTHATRAAAISAGFGLSCSLFSFVMFLFEFRWDDHGRGFDIGTVVAALIFLVVGLLIHWQILIGIKRENPVHMVPAIMTYTFLIVVELIIYVLAANHLIATSSMFANDKQTPTFLTLSVFYLTVVGIQTAMLLSITKARNYYEAKAIHRTEVQVAENGKRLNPGMAIVYVKKDDNIPMNGDPEFQNRPGTSPPPRVILAANDNIA</sequence>
<feature type="transmembrane region" description="Helical" evidence="1">
    <location>
        <begin position="441"/>
        <end position="462"/>
    </location>
</feature>
<evidence type="ECO:0000313" key="4">
    <source>
        <dbReference type="Proteomes" id="UP000005237"/>
    </source>
</evidence>
<keyword evidence="1" id="KW-1133">Transmembrane helix</keyword>
<dbReference type="AlphaFoldDB" id="A0A8R1DH55"/>
<reference evidence="4" key="1">
    <citation type="submission" date="2010-08" db="EMBL/GenBank/DDBJ databases">
        <authorList>
            <consortium name="Caenorhabditis japonica Sequencing Consortium"/>
            <person name="Wilson R.K."/>
        </authorList>
    </citation>
    <scope>NUCLEOTIDE SEQUENCE [LARGE SCALE GENOMIC DNA]</scope>
    <source>
        <strain evidence="4">DF5081</strain>
    </source>
</reference>
<accession>A0A8R1DH55</accession>
<protein>
    <submittedName>
        <fullName evidence="3">F-box domain-containing protein</fullName>
    </submittedName>
</protein>
<evidence type="ECO:0000256" key="1">
    <source>
        <dbReference type="SAM" id="Phobius"/>
    </source>
</evidence>
<feature type="transmembrane region" description="Helical" evidence="1">
    <location>
        <begin position="401"/>
        <end position="421"/>
    </location>
</feature>
<dbReference type="InterPro" id="IPR001810">
    <property type="entry name" value="F-box_dom"/>
</dbReference>
<dbReference type="Pfam" id="PF00646">
    <property type="entry name" value="F-box"/>
    <property type="match status" value="1"/>
</dbReference>
<organism evidence="3 4">
    <name type="scientific">Caenorhabditis japonica</name>
    <dbReference type="NCBI Taxonomy" id="281687"/>
    <lineage>
        <taxon>Eukaryota</taxon>
        <taxon>Metazoa</taxon>
        <taxon>Ecdysozoa</taxon>
        <taxon>Nematoda</taxon>
        <taxon>Chromadorea</taxon>
        <taxon>Rhabditida</taxon>
        <taxon>Rhabditina</taxon>
        <taxon>Rhabditomorpha</taxon>
        <taxon>Rhabditoidea</taxon>
        <taxon>Rhabditidae</taxon>
        <taxon>Peloderinae</taxon>
        <taxon>Caenorhabditis</taxon>
    </lineage>
</organism>
<proteinExistence type="predicted"/>
<dbReference type="Proteomes" id="UP000005237">
    <property type="component" value="Unassembled WGS sequence"/>
</dbReference>
<evidence type="ECO:0000259" key="2">
    <source>
        <dbReference type="Pfam" id="PF00646"/>
    </source>
</evidence>